<dbReference type="InterPro" id="IPR017452">
    <property type="entry name" value="GPCR_Rhodpsn_7TM"/>
</dbReference>
<evidence type="ECO:0000259" key="6">
    <source>
        <dbReference type="PROSITE" id="PS50262"/>
    </source>
</evidence>
<evidence type="ECO:0000256" key="5">
    <source>
        <dbReference type="SAM" id="Phobius"/>
    </source>
</evidence>
<comment type="subcellular location">
    <subcellularLocation>
        <location evidence="1">Membrane</location>
    </subcellularLocation>
</comment>
<organism evidence="7 8">
    <name type="scientific">Rotaria sordida</name>
    <dbReference type="NCBI Taxonomy" id="392033"/>
    <lineage>
        <taxon>Eukaryota</taxon>
        <taxon>Metazoa</taxon>
        <taxon>Spiralia</taxon>
        <taxon>Gnathifera</taxon>
        <taxon>Rotifera</taxon>
        <taxon>Eurotatoria</taxon>
        <taxon>Bdelloidea</taxon>
        <taxon>Philodinida</taxon>
        <taxon>Philodinidae</taxon>
        <taxon>Rotaria</taxon>
    </lineage>
</organism>
<evidence type="ECO:0000313" key="7">
    <source>
        <dbReference type="EMBL" id="CAF1104821.1"/>
    </source>
</evidence>
<evidence type="ECO:0000256" key="2">
    <source>
        <dbReference type="ARBA" id="ARBA00022692"/>
    </source>
</evidence>
<comment type="caution">
    <text evidence="7">The sequence shown here is derived from an EMBL/GenBank/DDBJ whole genome shotgun (WGS) entry which is preliminary data.</text>
</comment>
<dbReference type="GO" id="GO:0016020">
    <property type="term" value="C:membrane"/>
    <property type="evidence" value="ECO:0007669"/>
    <property type="project" value="UniProtKB-SubCell"/>
</dbReference>
<feature type="transmembrane region" description="Helical" evidence="5">
    <location>
        <begin position="82"/>
        <end position="103"/>
    </location>
</feature>
<feature type="transmembrane region" description="Helical" evidence="5">
    <location>
        <begin position="44"/>
        <end position="67"/>
    </location>
</feature>
<dbReference type="EMBL" id="CAJNOU010000866">
    <property type="protein sequence ID" value="CAF1104821.1"/>
    <property type="molecule type" value="Genomic_DNA"/>
</dbReference>
<dbReference type="AlphaFoldDB" id="A0A814PDT4"/>
<feature type="transmembrane region" description="Helical" evidence="5">
    <location>
        <begin position="226"/>
        <end position="250"/>
    </location>
</feature>
<sequence>MSIFNRIKLGIFIPFQIPSIICHIFLIYHLIFNRQLRRALQNHVILIFLITNCLLITIDLSMAYYFLNNNLIKENNLNFCLAWNFINSFLSNLSVFLMMWASFERHLFIFYDRQIFNNKLKRFIFHYIPIIILIIYTLIFYFIIIIISPFCSNIEHFDYNEVFCHRACYIHHVIILSSIDLLIHKILCSILIFFFSLFLLIRIVYKKKQRNQIIRWHRHKRMTIQIISISTLYFIGILPSAIAESLHIFVKSNYDGEESVIQDELFLYLFYLISLIIPFISLMSFPEVYQKLRFLLCLKRRTNTISKITYSVRRNQVDIPVLNIKKLTIKPT</sequence>
<feature type="transmembrane region" description="Helical" evidence="5">
    <location>
        <begin position="12"/>
        <end position="32"/>
    </location>
</feature>
<protein>
    <recommendedName>
        <fullName evidence="6">G-protein coupled receptors family 1 profile domain-containing protein</fullName>
    </recommendedName>
</protein>
<keyword evidence="4 5" id="KW-0472">Membrane</keyword>
<proteinExistence type="predicted"/>
<evidence type="ECO:0000256" key="3">
    <source>
        <dbReference type="ARBA" id="ARBA00022989"/>
    </source>
</evidence>
<reference evidence="7" key="1">
    <citation type="submission" date="2021-02" db="EMBL/GenBank/DDBJ databases">
        <authorList>
            <person name="Nowell W R."/>
        </authorList>
    </citation>
    <scope>NUCLEOTIDE SEQUENCE</scope>
</reference>
<name>A0A814PDT4_9BILA</name>
<dbReference type="SUPFAM" id="SSF81321">
    <property type="entry name" value="Family A G protein-coupled receptor-like"/>
    <property type="match status" value="1"/>
</dbReference>
<keyword evidence="3 5" id="KW-1133">Transmembrane helix</keyword>
<keyword evidence="2 5" id="KW-0812">Transmembrane</keyword>
<accession>A0A814PDT4</accession>
<feature type="domain" description="G-protein coupled receptors family 1 profile" evidence="6">
    <location>
        <begin position="22"/>
        <end position="289"/>
    </location>
</feature>
<feature type="transmembrane region" description="Helical" evidence="5">
    <location>
        <begin position="265"/>
        <end position="285"/>
    </location>
</feature>
<feature type="transmembrane region" description="Helical" evidence="5">
    <location>
        <begin position="182"/>
        <end position="205"/>
    </location>
</feature>
<dbReference type="Proteomes" id="UP000663889">
    <property type="component" value="Unassembled WGS sequence"/>
</dbReference>
<feature type="transmembrane region" description="Helical" evidence="5">
    <location>
        <begin position="124"/>
        <end position="147"/>
    </location>
</feature>
<evidence type="ECO:0000256" key="4">
    <source>
        <dbReference type="ARBA" id="ARBA00023136"/>
    </source>
</evidence>
<evidence type="ECO:0000313" key="8">
    <source>
        <dbReference type="Proteomes" id="UP000663889"/>
    </source>
</evidence>
<evidence type="ECO:0000256" key="1">
    <source>
        <dbReference type="ARBA" id="ARBA00004370"/>
    </source>
</evidence>
<dbReference type="PROSITE" id="PS50262">
    <property type="entry name" value="G_PROTEIN_RECEP_F1_2"/>
    <property type="match status" value="1"/>
</dbReference>
<dbReference type="Gene3D" id="1.20.1070.10">
    <property type="entry name" value="Rhodopsin 7-helix transmembrane proteins"/>
    <property type="match status" value="1"/>
</dbReference>
<gene>
    <name evidence="7" type="ORF">SEV965_LOCUS16067</name>
</gene>